<feature type="region of interest" description="Disordered" evidence="1">
    <location>
        <begin position="446"/>
        <end position="465"/>
    </location>
</feature>
<evidence type="ECO:0000256" key="1">
    <source>
        <dbReference type="SAM" id="MobiDB-lite"/>
    </source>
</evidence>
<comment type="caution">
    <text evidence="2">The sequence shown here is derived from an EMBL/GenBank/DDBJ whole genome shotgun (WGS) entry which is preliminary data.</text>
</comment>
<organism evidence="2 3">
    <name type="scientific">Rhodocollybia butyracea</name>
    <dbReference type="NCBI Taxonomy" id="206335"/>
    <lineage>
        <taxon>Eukaryota</taxon>
        <taxon>Fungi</taxon>
        <taxon>Dikarya</taxon>
        <taxon>Basidiomycota</taxon>
        <taxon>Agaricomycotina</taxon>
        <taxon>Agaricomycetes</taxon>
        <taxon>Agaricomycetidae</taxon>
        <taxon>Agaricales</taxon>
        <taxon>Marasmiineae</taxon>
        <taxon>Omphalotaceae</taxon>
        <taxon>Rhodocollybia</taxon>
    </lineage>
</organism>
<keyword evidence="3" id="KW-1185">Reference proteome</keyword>
<name>A0A9P5P2L2_9AGAR</name>
<evidence type="ECO:0000313" key="3">
    <source>
        <dbReference type="Proteomes" id="UP000772434"/>
    </source>
</evidence>
<sequence>MSTVWFVVDDTDTRLSYTGSDWSFVANTGVVNDTTDNEADIDAMSTTGPAFNSTLHRMTGNGTISFQFNGSGFLGVYGTIDGDAGSSLPDIFCSLDGESMVTFGWDLPGLDQFANNIIVCLSYSSIPSPEVSPGEHELLINVTNLNSDWYFDYITYESLVNPVLDGEILQAGNAEQRNPSDYSSMLTFGPGWVQSSNGSLATTIPGSEATMKFNGTSLSLYGTLNGNISNTAMYTVDERNPVGFELPGPATAASLENQLLFTASNLSAGEHTVVVAFNGTTQGMPLEIGYFLVTSLTAAQQASLSLPSSSTATQKTGRAVVAFAMVAVTIRLWIRRSKRLKSNSVIPFQSEDMGHDVGPMIYKNHDKNRLSGLMNKDVGSLDAARSSELPGYEGYQPSSTNILTMKLQQRLIAMRDQIEQRDRQLAEGFMQQHSLLTVHTDSGLRGIEEDSLDPGLEVPPGYTQA</sequence>
<accession>A0A9P5P2L2</accession>
<dbReference type="Gene3D" id="2.60.120.260">
    <property type="entry name" value="Galactose-binding domain-like"/>
    <property type="match status" value="1"/>
</dbReference>
<dbReference type="OrthoDB" id="3052647at2759"/>
<evidence type="ECO:0000313" key="2">
    <source>
        <dbReference type="EMBL" id="KAF9018115.1"/>
    </source>
</evidence>
<protein>
    <submittedName>
        <fullName evidence="2">Uncharacterized protein</fullName>
    </submittedName>
</protein>
<dbReference type="EMBL" id="JADNRY010001309">
    <property type="protein sequence ID" value="KAF9018115.1"/>
    <property type="molecule type" value="Genomic_DNA"/>
</dbReference>
<reference evidence="2" key="1">
    <citation type="submission" date="2020-11" db="EMBL/GenBank/DDBJ databases">
        <authorList>
            <consortium name="DOE Joint Genome Institute"/>
            <person name="Ahrendt S."/>
            <person name="Riley R."/>
            <person name="Andreopoulos W."/>
            <person name="Labutti K."/>
            <person name="Pangilinan J."/>
            <person name="Ruiz-Duenas F.J."/>
            <person name="Barrasa J.M."/>
            <person name="Sanchez-Garcia M."/>
            <person name="Camarero S."/>
            <person name="Miyauchi S."/>
            <person name="Serrano A."/>
            <person name="Linde D."/>
            <person name="Babiker R."/>
            <person name="Drula E."/>
            <person name="Ayuso-Fernandez I."/>
            <person name="Pacheco R."/>
            <person name="Padilla G."/>
            <person name="Ferreira P."/>
            <person name="Barriuso J."/>
            <person name="Kellner H."/>
            <person name="Castanera R."/>
            <person name="Alfaro M."/>
            <person name="Ramirez L."/>
            <person name="Pisabarro A.G."/>
            <person name="Kuo A."/>
            <person name="Tritt A."/>
            <person name="Lipzen A."/>
            <person name="He G."/>
            <person name="Yan M."/>
            <person name="Ng V."/>
            <person name="Cullen D."/>
            <person name="Martin F."/>
            <person name="Rosso M.-N."/>
            <person name="Henrissat B."/>
            <person name="Hibbett D."/>
            <person name="Martinez A.T."/>
            <person name="Grigoriev I.V."/>
        </authorList>
    </citation>
    <scope>NUCLEOTIDE SEQUENCE</scope>
    <source>
        <strain evidence="2">AH 40177</strain>
    </source>
</reference>
<proteinExistence type="predicted"/>
<gene>
    <name evidence="2" type="ORF">BDP27DRAFT_1378475</name>
</gene>
<dbReference type="Proteomes" id="UP000772434">
    <property type="component" value="Unassembled WGS sequence"/>
</dbReference>
<dbReference type="AlphaFoldDB" id="A0A9P5P2L2"/>